<dbReference type="InterPro" id="IPR050109">
    <property type="entry name" value="HTH-type_TetR-like_transc_reg"/>
</dbReference>
<proteinExistence type="predicted"/>
<dbReference type="PRINTS" id="PR00455">
    <property type="entry name" value="HTHTETR"/>
</dbReference>
<sequence length="196" mass="21397">MTPKIAEATIGEQRTMRQRQIMDAAMSLALESGAPSVTVAAVAKRAGISRSLVYEYFSSSADLITDLVLEELEYYKNRLTIAVEGVEDPYKYIEQWISEALQYVADGRHLLVKSLNTVAAPEFRKAEIAQGHRNMMATIIGPLQKISIPDLGLAVTYLQSAIDAAAKRIDAGNEAAPEIRSAQRFAIAGLRALAKD</sequence>
<reference evidence="3" key="1">
    <citation type="submission" date="2020-05" db="EMBL/GenBank/DDBJ databases">
        <authorList>
            <person name="Chiriac C."/>
            <person name="Salcher M."/>
            <person name="Ghai R."/>
            <person name="Kavagutti S V."/>
        </authorList>
    </citation>
    <scope>NUCLEOTIDE SEQUENCE</scope>
</reference>
<dbReference type="EMBL" id="CAEZZE010000040">
    <property type="protein sequence ID" value="CAB4747025.1"/>
    <property type="molecule type" value="Genomic_DNA"/>
</dbReference>
<dbReference type="PANTHER" id="PTHR30055">
    <property type="entry name" value="HTH-TYPE TRANSCRIPTIONAL REGULATOR RUTR"/>
    <property type="match status" value="1"/>
</dbReference>
<name>A0A6J6TJP1_9ZZZZ</name>
<evidence type="ECO:0000256" key="1">
    <source>
        <dbReference type="ARBA" id="ARBA00023125"/>
    </source>
</evidence>
<organism evidence="3">
    <name type="scientific">freshwater metagenome</name>
    <dbReference type="NCBI Taxonomy" id="449393"/>
    <lineage>
        <taxon>unclassified sequences</taxon>
        <taxon>metagenomes</taxon>
        <taxon>ecological metagenomes</taxon>
    </lineage>
</organism>
<feature type="domain" description="HTH tetR-type" evidence="2">
    <location>
        <begin position="15"/>
        <end position="75"/>
    </location>
</feature>
<dbReference type="AlphaFoldDB" id="A0A6J6TJP1"/>
<gene>
    <name evidence="3" type="ORF">UFOPK2827_00346</name>
</gene>
<dbReference type="SUPFAM" id="SSF46689">
    <property type="entry name" value="Homeodomain-like"/>
    <property type="match status" value="1"/>
</dbReference>
<dbReference type="InterPro" id="IPR001647">
    <property type="entry name" value="HTH_TetR"/>
</dbReference>
<dbReference type="Gene3D" id="1.10.357.10">
    <property type="entry name" value="Tetracycline Repressor, domain 2"/>
    <property type="match status" value="1"/>
</dbReference>
<dbReference type="InterPro" id="IPR009057">
    <property type="entry name" value="Homeodomain-like_sf"/>
</dbReference>
<accession>A0A6J6TJP1</accession>
<dbReference type="Pfam" id="PF00440">
    <property type="entry name" value="TetR_N"/>
    <property type="match status" value="1"/>
</dbReference>
<evidence type="ECO:0000313" key="3">
    <source>
        <dbReference type="EMBL" id="CAB4747025.1"/>
    </source>
</evidence>
<dbReference type="GO" id="GO:0003700">
    <property type="term" value="F:DNA-binding transcription factor activity"/>
    <property type="evidence" value="ECO:0007669"/>
    <property type="project" value="TreeGrafter"/>
</dbReference>
<keyword evidence="1" id="KW-0238">DNA-binding</keyword>
<dbReference type="PROSITE" id="PS50977">
    <property type="entry name" value="HTH_TETR_2"/>
    <property type="match status" value="1"/>
</dbReference>
<dbReference type="PANTHER" id="PTHR30055:SF226">
    <property type="entry name" value="HTH-TYPE TRANSCRIPTIONAL REGULATOR PKSA"/>
    <property type="match status" value="1"/>
</dbReference>
<evidence type="ECO:0000259" key="2">
    <source>
        <dbReference type="PROSITE" id="PS50977"/>
    </source>
</evidence>
<dbReference type="GO" id="GO:0000976">
    <property type="term" value="F:transcription cis-regulatory region binding"/>
    <property type="evidence" value="ECO:0007669"/>
    <property type="project" value="TreeGrafter"/>
</dbReference>
<protein>
    <submittedName>
        <fullName evidence="3">Unannotated protein</fullName>
    </submittedName>
</protein>